<evidence type="ECO:0000256" key="11">
    <source>
        <dbReference type="PIRSR" id="PIRSR601382-2"/>
    </source>
</evidence>
<dbReference type="PANTHER" id="PTHR11742">
    <property type="entry name" value="MANNOSYL-OLIGOSACCHARIDE ALPHA-1,2-MANNOSIDASE-RELATED"/>
    <property type="match status" value="1"/>
</dbReference>
<organism evidence="15 16">
    <name type="scientific">Panaeolus cyanescens</name>
    <dbReference type="NCBI Taxonomy" id="181874"/>
    <lineage>
        <taxon>Eukaryota</taxon>
        <taxon>Fungi</taxon>
        <taxon>Dikarya</taxon>
        <taxon>Basidiomycota</taxon>
        <taxon>Agaricomycotina</taxon>
        <taxon>Agaricomycetes</taxon>
        <taxon>Agaricomycetidae</taxon>
        <taxon>Agaricales</taxon>
        <taxon>Agaricineae</taxon>
        <taxon>Galeropsidaceae</taxon>
        <taxon>Panaeolus</taxon>
    </lineage>
</organism>
<evidence type="ECO:0000256" key="4">
    <source>
        <dbReference type="ARBA" id="ARBA00022723"/>
    </source>
</evidence>
<evidence type="ECO:0000256" key="9">
    <source>
        <dbReference type="ARBA" id="ARBA00048605"/>
    </source>
</evidence>
<comment type="similarity">
    <text evidence="3 13">Belongs to the glycosyl hydrolase 47 family.</text>
</comment>
<dbReference type="AlphaFoldDB" id="A0A409VHA1"/>
<dbReference type="PANTHER" id="PTHR11742:SF55">
    <property type="entry name" value="ENDOPLASMIC RETICULUM MANNOSYL-OLIGOSACCHARIDE 1,2-ALPHA-MANNOSIDASE"/>
    <property type="match status" value="1"/>
</dbReference>
<dbReference type="PRINTS" id="PR00747">
    <property type="entry name" value="GLYHDRLASE47"/>
</dbReference>
<dbReference type="GO" id="GO:0005783">
    <property type="term" value="C:endoplasmic reticulum"/>
    <property type="evidence" value="ECO:0007669"/>
    <property type="project" value="TreeGrafter"/>
</dbReference>
<evidence type="ECO:0000256" key="8">
    <source>
        <dbReference type="ARBA" id="ARBA00047669"/>
    </source>
</evidence>
<evidence type="ECO:0000256" key="3">
    <source>
        <dbReference type="ARBA" id="ARBA00007658"/>
    </source>
</evidence>
<keyword evidence="16" id="KW-1185">Reference proteome</keyword>
<name>A0A409VHA1_9AGAR</name>
<dbReference type="GO" id="GO:0005509">
    <property type="term" value="F:calcium ion binding"/>
    <property type="evidence" value="ECO:0007669"/>
    <property type="project" value="InterPro"/>
</dbReference>
<dbReference type="FunCoup" id="A0A409VHA1">
    <property type="interactions" value="463"/>
</dbReference>
<keyword evidence="4 11" id="KW-0479">Metal-binding</keyword>
<dbReference type="Proteomes" id="UP000284842">
    <property type="component" value="Unassembled WGS sequence"/>
</dbReference>
<evidence type="ECO:0000256" key="6">
    <source>
        <dbReference type="ARBA" id="ARBA00022837"/>
    </source>
</evidence>
<sequence>MASKTKTSSPERKAASKKAQQQQDASPTFGKTAFLVLAVALGVYVYKTNLLSSLFPQTLVVEVDDEPAPAEAVEIVADVEKRDAVVGAFKHAWAHYEKYAMGSDEYHPVTKKGSNFSEHGGIGYTVIDAIDTMQIMGLKKEYQSARNWLATKQTFDRDNNYNTFETTIRVLGGLLSAYHLSGKDALYLQKAQDLADRMMPVFETPSGLPYSMANLGKRQAVDDPNVPYLVSTAEATTLQLEFKYLSQLTGNKKYWEKAEKVMDVVKKAHRPKGLAPIYMDARTGEFSPSAEIRLGSRGDSFYEYLLKQYLLTKRTEPKYLEFYKETMTAIHDNLVQRGLSKNHAYIAELQPERNADGTVDWKLNHKQDHLVCFLAGSLMLGATTTGATVPRTSIPPKTSELTATGLRDWQLGEELLKTCLHTHETATGLSPEIAYFFHDKRKWRHPKRDWYIYGNDFPGTPSYDARYILRPETIESLFIAYRLTGDNKYREAGWKIFQSIEKYCKVEDGGYSSILNTDHVNTIKMDKMETFFLSETLKYLYLLFTDSSVIPLSKYVFNTEAHPIPVFTPTK</sequence>
<evidence type="ECO:0000256" key="7">
    <source>
        <dbReference type="ARBA" id="ARBA00023157"/>
    </source>
</evidence>
<keyword evidence="5 13" id="KW-0378">Hydrolase</keyword>
<dbReference type="InterPro" id="IPR001382">
    <property type="entry name" value="Glyco_hydro_47"/>
</dbReference>
<comment type="pathway">
    <text evidence="2">Protein modification; protein glycosylation.</text>
</comment>
<dbReference type="Pfam" id="PF01532">
    <property type="entry name" value="Glyco_hydro_47"/>
    <property type="match status" value="1"/>
</dbReference>
<dbReference type="InterPro" id="IPR050749">
    <property type="entry name" value="Glycosyl_Hydrolase_47"/>
</dbReference>
<evidence type="ECO:0000313" key="15">
    <source>
        <dbReference type="EMBL" id="PPQ65611.1"/>
    </source>
</evidence>
<feature type="disulfide bond" evidence="12">
    <location>
        <begin position="372"/>
        <end position="419"/>
    </location>
</feature>
<feature type="active site" description="Proton donor" evidence="10">
    <location>
        <position position="165"/>
    </location>
</feature>
<dbReference type="GO" id="GO:0036503">
    <property type="term" value="P:ERAD pathway"/>
    <property type="evidence" value="ECO:0007669"/>
    <property type="project" value="UniProtKB-ARBA"/>
</dbReference>
<evidence type="ECO:0000313" key="16">
    <source>
        <dbReference type="Proteomes" id="UP000284842"/>
    </source>
</evidence>
<proteinExistence type="inferred from homology"/>
<keyword evidence="13" id="KW-0326">Glycosidase</keyword>
<dbReference type="EMBL" id="NHTK01006062">
    <property type="protein sequence ID" value="PPQ65611.1"/>
    <property type="molecule type" value="Genomic_DNA"/>
</dbReference>
<dbReference type="OrthoDB" id="8118055at2759"/>
<evidence type="ECO:0000256" key="13">
    <source>
        <dbReference type="RuleBase" id="RU361193"/>
    </source>
</evidence>
<feature type="region of interest" description="Disordered" evidence="14">
    <location>
        <begin position="1"/>
        <end position="23"/>
    </location>
</feature>
<gene>
    <name evidence="15" type="ORF">CVT24_011820</name>
</gene>
<evidence type="ECO:0000256" key="1">
    <source>
        <dbReference type="ARBA" id="ARBA00001913"/>
    </source>
</evidence>
<keyword evidence="7 12" id="KW-1015">Disulfide bond</keyword>
<evidence type="ECO:0000256" key="10">
    <source>
        <dbReference type="PIRSR" id="PIRSR601382-1"/>
    </source>
</evidence>
<comment type="catalytic activity">
    <reaction evidence="9">
        <text>N(4)-(alpha-D-Man-(1-&gt;2)-alpha-D-Man-(1-&gt;2)-alpha-D-Man-(1-&gt;3)-[alpha-D-Man-(1-&gt;2)-alpha-D-Man-(1-&gt;3)-[alpha-D-Man-(1-&gt;2)-alpha-D-Man-(1-&gt;6)]-alpha-D-Man-(1-&gt;6)]-beta-D-Man-(1-&gt;4)-beta-D-GlcNAc-(1-&gt;4)-beta-D-GlcNAc)-L-asparaginyl-[protein] (N-glucan mannose isomer 9A1,2,3B1,2,3) + 4 H2O = N(4)-(alpha-D-Man-(1-&gt;3)-[alpha-D-Man-(1-&gt;3)-[alpha-D-Man-(1-&gt;6)]-alpha-D-Man-(1-&gt;6)]-beta-D-Man-(1-&gt;4)-beta-D-GlcNAc-(1-&gt;4)-beta-D-GlcNAc)-L-asparaginyl-[protein] (N-glucan mannose isomer 5A1,2) + 4 beta-D-mannose</text>
        <dbReference type="Rhea" id="RHEA:56008"/>
        <dbReference type="Rhea" id="RHEA-COMP:14356"/>
        <dbReference type="Rhea" id="RHEA-COMP:14367"/>
        <dbReference type="ChEBI" id="CHEBI:15377"/>
        <dbReference type="ChEBI" id="CHEBI:28563"/>
        <dbReference type="ChEBI" id="CHEBI:59087"/>
        <dbReference type="ChEBI" id="CHEBI:139493"/>
        <dbReference type="EC" id="3.2.1.113"/>
    </reaction>
</comment>
<comment type="catalytic activity">
    <reaction evidence="8">
        <text>N(4)-(alpha-D-Man-(1-&gt;2)-alpha-D-Man-(1-&gt;2)-alpha-D-Man-(1-&gt;3)-[alpha-D-Man-(1-&gt;3)-[alpha-D-Man-(1-&gt;2)-alpha-D-Man-(1-&gt;6)]-alpha-D-Man-(1-&gt;6)]-beta-D-Man-(1-&gt;4)-beta-D-GlcNAc-(1-&gt;4)-beta-D-GlcNAc)-L-asparaginyl-[protein] (N-glucan mannose isomer 8A1,2,3B1,3) + 3 H2O = N(4)-(alpha-D-Man-(1-&gt;3)-[alpha-D-Man-(1-&gt;3)-[alpha-D-Man-(1-&gt;6)]-alpha-D-Man-(1-&gt;6)]-beta-D-Man-(1-&gt;4)-beta-D-GlcNAc-(1-&gt;4)-beta-D-GlcNAc)-L-asparaginyl-[protein] (N-glucan mannose isomer 5A1,2) + 3 beta-D-mannose</text>
        <dbReference type="Rhea" id="RHEA:56028"/>
        <dbReference type="Rhea" id="RHEA-COMP:14358"/>
        <dbReference type="Rhea" id="RHEA-COMP:14367"/>
        <dbReference type="ChEBI" id="CHEBI:15377"/>
        <dbReference type="ChEBI" id="CHEBI:28563"/>
        <dbReference type="ChEBI" id="CHEBI:59087"/>
        <dbReference type="ChEBI" id="CHEBI:60628"/>
        <dbReference type="EC" id="3.2.1.113"/>
    </reaction>
</comment>
<comment type="cofactor">
    <cofactor evidence="1 11">
        <name>Ca(2+)</name>
        <dbReference type="ChEBI" id="CHEBI:29108"/>
    </cofactor>
</comment>
<accession>A0A409VHA1</accession>
<dbReference type="EC" id="3.2.1.-" evidence="13"/>
<dbReference type="InterPro" id="IPR036026">
    <property type="entry name" value="Seven-hairpin_glycosidases"/>
</dbReference>
<feature type="active site" evidence="10">
    <location>
        <position position="472"/>
    </location>
</feature>
<dbReference type="STRING" id="181874.A0A409VHA1"/>
<dbReference type="GO" id="GO:0004571">
    <property type="term" value="F:mannosyl-oligosaccharide 1,2-alpha-mannosidase activity"/>
    <property type="evidence" value="ECO:0007669"/>
    <property type="project" value="UniProtKB-EC"/>
</dbReference>
<protein>
    <recommendedName>
        <fullName evidence="13">alpha-1,2-Mannosidase</fullName>
        <ecNumber evidence="13">3.2.1.-</ecNumber>
    </recommendedName>
</protein>
<keyword evidence="6 11" id="KW-0106">Calcium</keyword>
<dbReference type="GO" id="GO:0016020">
    <property type="term" value="C:membrane"/>
    <property type="evidence" value="ECO:0007669"/>
    <property type="project" value="InterPro"/>
</dbReference>
<dbReference type="Gene3D" id="1.50.10.10">
    <property type="match status" value="1"/>
</dbReference>
<feature type="active site" description="Proton donor" evidence="10">
    <location>
        <position position="432"/>
    </location>
</feature>
<dbReference type="InterPro" id="IPR012341">
    <property type="entry name" value="6hp_glycosidase-like_sf"/>
</dbReference>
<evidence type="ECO:0000256" key="14">
    <source>
        <dbReference type="SAM" id="MobiDB-lite"/>
    </source>
</evidence>
<feature type="active site" evidence="10">
    <location>
        <position position="299"/>
    </location>
</feature>
<reference evidence="15 16" key="1">
    <citation type="journal article" date="2018" name="Evol. Lett.">
        <title>Horizontal gene cluster transfer increased hallucinogenic mushroom diversity.</title>
        <authorList>
            <person name="Reynolds H.T."/>
            <person name="Vijayakumar V."/>
            <person name="Gluck-Thaler E."/>
            <person name="Korotkin H.B."/>
            <person name="Matheny P.B."/>
            <person name="Slot J.C."/>
        </authorList>
    </citation>
    <scope>NUCLEOTIDE SEQUENCE [LARGE SCALE GENOMIC DNA]</scope>
    <source>
        <strain evidence="15 16">2629</strain>
    </source>
</reference>
<evidence type="ECO:0000256" key="2">
    <source>
        <dbReference type="ARBA" id="ARBA00004922"/>
    </source>
</evidence>
<dbReference type="InParanoid" id="A0A409VHA1"/>
<evidence type="ECO:0000256" key="12">
    <source>
        <dbReference type="PIRSR" id="PIRSR601382-3"/>
    </source>
</evidence>
<dbReference type="GO" id="GO:0005975">
    <property type="term" value="P:carbohydrate metabolic process"/>
    <property type="evidence" value="ECO:0007669"/>
    <property type="project" value="InterPro"/>
</dbReference>
<evidence type="ECO:0000256" key="5">
    <source>
        <dbReference type="ARBA" id="ARBA00022801"/>
    </source>
</evidence>
<dbReference type="SUPFAM" id="SSF48225">
    <property type="entry name" value="Seven-hairpin glycosidases"/>
    <property type="match status" value="1"/>
</dbReference>
<comment type="caution">
    <text evidence="15">The sequence shown here is derived from an EMBL/GenBank/DDBJ whole genome shotgun (WGS) entry which is preliminary data.</text>
</comment>
<feature type="binding site" evidence="11">
    <location>
        <position position="559"/>
    </location>
    <ligand>
        <name>Ca(2+)</name>
        <dbReference type="ChEBI" id="CHEBI:29108"/>
    </ligand>
</feature>